<evidence type="ECO:0000313" key="1">
    <source>
        <dbReference type="EMBL" id="KAF8878386.1"/>
    </source>
</evidence>
<dbReference type="OrthoDB" id="2130750at2759"/>
<comment type="caution">
    <text evidence="1">The sequence shown here is derived from an EMBL/GenBank/DDBJ whole genome shotgun (WGS) entry which is preliminary data.</text>
</comment>
<dbReference type="Proteomes" id="UP000724874">
    <property type="component" value="Unassembled WGS sequence"/>
</dbReference>
<accession>A0A9P5NAH7</accession>
<feature type="non-terminal residue" evidence="1">
    <location>
        <position position="1"/>
    </location>
</feature>
<gene>
    <name evidence="1" type="ORF">CPB84DRAFT_1878069</name>
</gene>
<protein>
    <submittedName>
        <fullName evidence="1">Uncharacterized protein</fullName>
    </submittedName>
</protein>
<proteinExistence type="predicted"/>
<evidence type="ECO:0000313" key="2">
    <source>
        <dbReference type="Proteomes" id="UP000724874"/>
    </source>
</evidence>
<sequence>KEATKRSTETWQNNLELVFHHAKNQFTDVIWEFVSEKEDDVKVLEHVWGHKAIAYARAPPSFQNWYFASRPNGATSPLPSASSLGPETSMTAFARTPPPNLHSSSSSNTLPAPTFSSVIPTTSSTLLRLTTSMNPTIFSAELEFLYTGKGF</sequence>
<name>A0A9P5NAH7_GYMJU</name>
<keyword evidence="2" id="KW-1185">Reference proteome</keyword>
<dbReference type="AlphaFoldDB" id="A0A9P5NAH7"/>
<organism evidence="1 2">
    <name type="scientific">Gymnopilus junonius</name>
    <name type="common">Spectacular rustgill mushroom</name>
    <name type="synonym">Gymnopilus spectabilis subsp. junonius</name>
    <dbReference type="NCBI Taxonomy" id="109634"/>
    <lineage>
        <taxon>Eukaryota</taxon>
        <taxon>Fungi</taxon>
        <taxon>Dikarya</taxon>
        <taxon>Basidiomycota</taxon>
        <taxon>Agaricomycotina</taxon>
        <taxon>Agaricomycetes</taxon>
        <taxon>Agaricomycetidae</taxon>
        <taxon>Agaricales</taxon>
        <taxon>Agaricineae</taxon>
        <taxon>Hymenogastraceae</taxon>
        <taxon>Gymnopilus</taxon>
    </lineage>
</organism>
<dbReference type="EMBL" id="JADNYJ010000159">
    <property type="protein sequence ID" value="KAF8878386.1"/>
    <property type="molecule type" value="Genomic_DNA"/>
</dbReference>
<reference evidence="1" key="1">
    <citation type="submission" date="2020-11" db="EMBL/GenBank/DDBJ databases">
        <authorList>
            <consortium name="DOE Joint Genome Institute"/>
            <person name="Ahrendt S."/>
            <person name="Riley R."/>
            <person name="Andreopoulos W."/>
            <person name="LaButti K."/>
            <person name="Pangilinan J."/>
            <person name="Ruiz-duenas F.J."/>
            <person name="Barrasa J.M."/>
            <person name="Sanchez-Garcia M."/>
            <person name="Camarero S."/>
            <person name="Miyauchi S."/>
            <person name="Serrano A."/>
            <person name="Linde D."/>
            <person name="Babiker R."/>
            <person name="Drula E."/>
            <person name="Ayuso-Fernandez I."/>
            <person name="Pacheco R."/>
            <person name="Padilla G."/>
            <person name="Ferreira P."/>
            <person name="Barriuso J."/>
            <person name="Kellner H."/>
            <person name="Castanera R."/>
            <person name="Alfaro M."/>
            <person name="Ramirez L."/>
            <person name="Pisabarro A.G."/>
            <person name="Kuo A."/>
            <person name="Tritt A."/>
            <person name="Lipzen A."/>
            <person name="He G."/>
            <person name="Yan M."/>
            <person name="Ng V."/>
            <person name="Cullen D."/>
            <person name="Martin F."/>
            <person name="Rosso M.-N."/>
            <person name="Henrissat B."/>
            <person name="Hibbett D."/>
            <person name="Martinez A.T."/>
            <person name="Grigoriev I.V."/>
        </authorList>
    </citation>
    <scope>NUCLEOTIDE SEQUENCE</scope>
    <source>
        <strain evidence="1">AH 44721</strain>
    </source>
</reference>